<dbReference type="InterPro" id="IPR036770">
    <property type="entry name" value="Ankyrin_rpt-contain_sf"/>
</dbReference>
<dbReference type="InterPro" id="IPR002110">
    <property type="entry name" value="Ankyrin_rpt"/>
</dbReference>
<feature type="compositionally biased region" description="Acidic residues" evidence="2">
    <location>
        <begin position="690"/>
        <end position="716"/>
    </location>
</feature>
<gene>
    <name evidence="3" type="ORF">ACHAWU_006747</name>
</gene>
<protein>
    <submittedName>
        <fullName evidence="3">Uncharacterized protein</fullName>
    </submittedName>
</protein>
<keyword evidence="4" id="KW-1185">Reference proteome</keyword>
<keyword evidence="1" id="KW-0040">ANK repeat</keyword>
<feature type="region of interest" description="Disordered" evidence="2">
    <location>
        <begin position="325"/>
        <end position="366"/>
    </location>
</feature>
<feature type="repeat" description="ANK" evidence="1">
    <location>
        <begin position="484"/>
        <end position="516"/>
    </location>
</feature>
<evidence type="ECO:0000256" key="2">
    <source>
        <dbReference type="SAM" id="MobiDB-lite"/>
    </source>
</evidence>
<proteinExistence type="predicted"/>
<evidence type="ECO:0000313" key="3">
    <source>
        <dbReference type="EMBL" id="KAL3772549.1"/>
    </source>
</evidence>
<name>A0ABD3N8Y8_9STRA</name>
<dbReference type="SUPFAM" id="SSF48403">
    <property type="entry name" value="Ankyrin repeat"/>
    <property type="match status" value="1"/>
</dbReference>
<dbReference type="Proteomes" id="UP001530293">
    <property type="component" value="Unassembled WGS sequence"/>
</dbReference>
<dbReference type="Gene3D" id="1.25.40.20">
    <property type="entry name" value="Ankyrin repeat-containing domain"/>
    <property type="match status" value="1"/>
</dbReference>
<feature type="region of interest" description="Disordered" evidence="2">
    <location>
        <begin position="686"/>
        <end position="720"/>
    </location>
</feature>
<reference evidence="3 4" key="1">
    <citation type="submission" date="2024-10" db="EMBL/GenBank/DDBJ databases">
        <title>Updated reference genomes for cyclostephanoid diatoms.</title>
        <authorList>
            <person name="Roberts W.R."/>
            <person name="Alverson A.J."/>
        </authorList>
    </citation>
    <scope>NUCLEOTIDE SEQUENCE [LARGE SCALE GENOMIC DNA]</scope>
    <source>
        <strain evidence="3 4">AJA232-27</strain>
    </source>
</reference>
<evidence type="ECO:0000256" key="1">
    <source>
        <dbReference type="PROSITE-ProRule" id="PRU00023"/>
    </source>
</evidence>
<dbReference type="EMBL" id="JALLBG020000009">
    <property type="protein sequence ID" value="KAL3772549.1"/>
    <property type="molecule type" value="Genomic_DNA"/>
</dbReference>
<sequence>MKAADAAAQAITAMTTGGGGGVTNKIKARILLRVKRRRPSPTTTATTLTNTNAQDVHAGSADNSVGGAIIAPDRIQLVLPSTKRRKIVGEEMALAQGFESSVSFHPSAAENEKDVANTDAIATDAATANIITATTNNPLLQTPSRSRGRSLANSRVGNRIISIPTDPNPNGIIQHANVNSTSHDYLATNNNTKTPAPPTKLRRAIFRKITDLQKRLDPTSLSITTTTANTTIASVPAGNEVPMPLVPFSKENVYNASSSSSSSSSMERIAAAAASGAAAAGAETTATWSSKGEEKSKWLRVVDVMLKDELEEVVEEKEDICRGYEGDVPKGEMERVQRVRERESGGGDNDVVGDSGGDGQRRKRRKVELVVEQSRTVLESDFWNQSYADAGASTSDGNTNNDSNIYYSHVLEPETVQLIENSLTALHQQGGGSVMPHLSFLNDDPRVCYKANTPRGKRMINHALSRGVDNISSANGDLEQNVGKGRTVLHIAALWGDLAGVHAALEMGADPTIFDALGYSPTGLARKGGYDTVVATLVEGERKARHDKNIRSDEHVEEEYYYDLYCLEADVENDESEKVDNRICGCGGGESRYLQLKDGTSTINTDSIPDLEHSTNLSEDDTDTNSSGNLSRWASSIELQKGFGYWNEQGELILDVAGGGGTNQDGSGGCYSSDDNDRIVQRYYHNGNIDGDDSMGGNEDDHDSNDEGYDGNDYPDDVSNSLIDSDDYDDYRDADACIENNSYCSDDSGDEWRLDFRNRCMPKNNIRCSDDDEFAGVQSEEELYD</sequence>
<comment type="caution">
    <text evidence="3">The sequence shown here is derived from an EMBL/GenBank/DDBJ whole genome shotgun (WGS) entry which is preliminary data.</text>
</comment>
<feature type="compositionally biased region" description="Basic and acidic residues" evidence="2">
    <location>
        <begin position="325"/>
        <end position="345"/>
    </location>
</feature>
<dbReference type="PROSITE" id="PS50297">
    <property type="entry name" value="ANK_REP_REGION"/>
    <property type="match status" value="1"/>
</dbReference>
<feature type="region of interest" description="Disordered" evidence="2">
    <location>
        <begin position="603"/>
        <end position="630"/>
    </location>
</feature>
<accession>A0ABD3N8Y8</accession>
<dbReference type="AlphaFoldDB" id="A0ABD3N8Y8"/>
<dbReference type="SMART" id="SM00248">
    <property type="entry name" value="ANK"/>
    <property type="match status" value="1"/>
</dbReference>
<organism evidence="3 4">
    <name type="scientific">Discostella pseudostelligera</name>
    <dbReference type="NCBI Taxonomy" id="259834"/>
    <lineage>
        <taxon>Eukaryota</taxon>
        <taxon>Sar</taxon>
        <taxon>Stramenopiles</taxon>
        <taxon>Ochrophyta</taxon>
        <taxon>Bacillariophyta</taxon>
        <taxon>Coscinodiscophyceae</taxon>
        <taxon>Thalassiosirophycidae</taxon>
        <taxon>Stephanodiscales</taxon>
        <taxon>Stephanodiscaceae</taxon>
        <taxon>Discostella</taxon>
    </lineage>
</organism>
<evidence type="ECO:0000313" key="4">
    <source>
        <dbReference type="Proteomes" id="UP001530293"/>
    </source>
</evidence>
<dbReference type="PROSITE" id="PS50088">
    <property type="entry name" value="ANK_REPEAT"/>
    <property type="match status" value="1"/>
</dbReference>